<feature type="region of interest" description="Disordered" evidence="2">
    <location>
        <begin position="132"/>
        <end position="153"/>
    </location>
</feature>
<dbReference type="Proteomes" id="UP000572680">
    <property type="component" value="Unassembled WGS sequence"/>
</dbReference>
<dbReference type="PROSITE" id="PS51733">
    <property type="entry name" value="BPL_LPL_CATALYTIC"/>
    <property type="match status" value="1"/>
</dbReference>
<dbReference type="GO" id="GO:0009249">
    <property type="term" value="P:protein lipoylation"/>
    <property type="evidence" value="ECO:0007669"/>
    <property type="project" value="InterPro"/>
</dbReference>
<dbReference type="EMBL" id="JACJIA010000017">
    <property type="protein sequence ID" value="MBA8956734.1"/>
    <property type="molecule type" value="Genomic_DNA"/>
</dbReference>
<dbReference type="GO" id="GO:0005737">
    <property type="term" value="C:cytoplasm"/>
    <property type="evidence" value="ECO:0007669"/>
    <property type="project" value="TreeGrafter"/>
</dbReference>
<evidence type="ECO:0000256" key="2">
    <source>
        <dbReference type="SAM" id="MobiDB-lite"/>
    </source>
</evidence>
<proteinExistence type="predicted"/>
<comment type="caution">
    <text evidence="4">The sequence shown here is derived from an EMBL/GenBank/DDBJ whole genome shotgun (WGS) entry which is preliminary data.</text>
</comment>
<keyword evidence="5" id="KW-1185">Reference proteome</keyword>
<gene>
    <name evidence="4" type="ORF">HNR61_008423</name>
</gene>
<evidence type="ECO:0000259" key="3">
    <source>
        <dbReference type="PROSITE" id="PS51733"/>
    </source>
</evidence>
<feature type="region of interest" description="Disordered" evidence="2">
    <location>
        <begin position="29"/>
        <end position="61"/>
    </location>
</feature>
<comment type="pathway">
    <text evidence="1">Protein modification; protein lipoylation via exogenous pathway; protein N(6)-(lipoyl)lysine from lipoate: step 2/2.</text>
</comment>
<dbReference type="Gene3D" id="3.30.930.10">
    <property type="entry name" value="Bira Bifunctional Protein, Domain 2"/>
    <property type="match status" value="1"/>
</dbReference>
<dbReference type="GO" id="GO:0017118">
    <property type="term" value="F:lipoyltransferase activity"/>
    <property type="evidence" value="ECO:0007669"/>
    <property type="project" value="TreeGrafter"/>
</dbReference>
<dbReference type="RefSeq" id="WP_182848616.1">
    <property type="nucleotide sequence ID" value="NZ_BAAALP010000038.1"/>
</dbReference>
<dbReference type="EC" id="6.3.1.20" evidence="4"/>
<evidence type="ECO:0000313" key="4">
    <source>
        <dbReference type="EMBL" id="MBA8956734.1"/>
    </source>
</evidence>
<name>A0A7W3LYJ8_ACTNM</name>
<feature type="domain" description="BPL/LPL catalytic" evidence="3">
    <location>
        <begin position="63"/>
        <end position="256"/>
    </location>
</feature>
<evidence type="ECO:0000256" key="1">
    <source>
        <dbReference type="ARBA" id="ARBA00005085"/>
    </source>
</evidence>
<dbReference type="SUPFAM" id="SSF55681">
    <property type="entry name" value="Class II aaRS and biotin synthetases"/>
    <property type="match status" value="1"/>
</dbReference>
<dbReference type="PANTHER" id="PTHR12561">
    <property type="entry name" value="LIPOATE-PROTEIN LIGASE"/>
    <property type="match status" value="1"/>
</dbReference>
<evidence type="ECO:0000313" key="5">
    <source>
        <dbReference type="Proteomes" id="UP000572680"/>
    </source>
</evidence>
<protein>
    <submittedName>
        <fullName evidence="4">Lipoate-protein ligase A</fullName>
        <ecNumber evidence="4">6.3.1.20</ecNumber>
    </submittedName>
</protein>
<dbReference type="UniPathway" id="UPA00537">
    <property type="reaction ID" value="UER00595"/>
</dbReference>
<dbReference type="AlphaFoldDB" id="A0A7W3LYJ8"/>
<dbReference type="Pfam" id="PF21948">
    <property type="entry name" value="LplA-B_cat"/>
    <property type="match status" value="1"/>
</dbReference>
<keyword evidence="4" id="KW-0436">Ligase</keyword>
<dbReference type="GO" id="GO:0016979">
    <property type="term" value="F:lipoate-protein ligase activity"/>
    <property type="evidence" value="ECO:0007669"/>
    <property type="project" value="UniProtKB-EC"/>
</dbReference>
<feature type="region of interest" description="Disordered" evidence="2">
    <location>
        <begin position="287"/>
        <end position="308"/>
    </location>
</feature>
<sequence length="308" mass="32727">MLSVVMDDSRDPAWNLALDEALLRSWTPTARSRGTEPSWPRQPAPPAGAGWSRPRRGPGGVPPCSPPVLRVWQNALSVVVGRFQEVSDAVDLTACSRDRVRLVRRASGGGAVCLDSGALVFTLVRGAPRGPVRDAAARRTGPHGVPAARCGASDARSGARPGLDVLVATAVQGLGLPAAALGNGTIRAARLRTRWAELTHVAVHVTQVRPFGRCYLAPGTPDAAPPTLAELGLEVSLDAVRAAVLTTIVDVYGIAAARRPDRRERETAGHLHAVRYGDVTWNLTGRGPRHRSERVEAASARVPTARWR</sequence>
<dbReference type="InterPro" id="IPR045864">
    <property type="entry name" value="aa-tRNA-synth_II/BPL/LPL"/>
</dbReference>
<reference evidence="4 5" key="1">
    <citation type="submission" date="2020-08" db="EMBL/GenBank/DDBJ databases">
        <title>Genomic Encyclopedia of Type Strains, Phase IV (KMG-IV): sequencing the most valuable type-strain genomes for metagenomic binning, comparative biology and taxonomic classification.</title>
        <authorList>
            <person name="Goeker M."/>
        </authorList>
    </citation>
    <scope>NUCLEOTIDE SEQUENCE [LARGE SCALE GENOMIC DNA]</scope>
    <source>
        <strain evidence="4 5">DSM 44197</strain>
    </source>
</reference>
<dbReference type="InterPro" id="IPR004143">
    <property type="entry name" value="BPL_LPL_catalytic"/>
</dbReference>
<dbReference type="PANTHER" id="PTHR12561:SF3">
    <property type="entry name" value="LIPOYLTRANSFERASE 1, MITOCHONDRIAL"/>
    <property type="match status" value="1"/>
</dbReference>
<accession>A0A7W3LYJ8</accession>
<dbReference type="InterPro" id="IPR004562">
    <property type="entry name" value="LipoylTrfase_LipoateP_Ligase"/>
</dbReference>
<organism evidence="4 5">
    <name type="scientific">Actinomadura namibiensis</name>
    <dbReference type="NCBI Taxonomy" id="182080"/>
    <lineage>
        <taxon>Bacteria</taxon>
        <taxon>Bacillati</taxon>
        <taxon>Actinomycetota</taxon>
        <taxon>Actinomycetes</taxon>
        <taxon>Streptosporangiales</taxon>
        <taxon>Thermomonosporaceae</taxon>
        <taxon>Actinomadura</taxon>
    </lineage>
</organism>